<comment type="subcellular location">
    <subcellularLocation>
        <location evidence="1">Cell membrane</location>
        <topology evidence="1">Multi-pass membrane protein</topology>
    </subcellularLocation>
</comment>
<feature type="transmembrane region" description="Helical" evidence="9">
    <location>
        <begin position="370"/>
        <end position="388"/>
    </location>
</feature>
<dbReference type="GO" id="GO:0005886">
    <property type="term" value="C:plasma membrane"/>
    <property type="evidence" value="ECO:0007669"/>
    <property type="project" value="UniProtKB-SubCell"/>
</dbReference>
<accession>C0XQY0</accession>
<dbReference type="EMBL" id="ACHJ01000079">
    <property type="protein sequence ID" value="EEI17329.1"/>
    <property type="molecule type" value="Genomic_DNA"/>
</dbReference>
<feature type="transmembrane region" description="Helical" evidence="9">
    <location>
        <begin position="239"/>
        <end position="264"/>
    </location>
</feature>
<keyword evidence="11" id="KW-1185">Reference proteome</keyword>
<evidence type="ECO:0000256" key="3">
    <source>
        <dbReference type="ARBA" id="ARBA00022679"/>
    </source>
</evidence>
<keyword evidence="6 9" id="KW-0472">Membrane</keyword>
<comment type="similarity">
    <text evidence="7">Belongs to the glycosyltransferase 87 family.</text>
</comment>
<name>C0XQY0_CORLD</name>
<dbReference type="eggNOG" id="COG5650">
    <property type="taxonomic scope" value="Bacteria"/>
</dbReference>
<evidence type="ECO:0000256" key="1">
    <source>
        <dbReference type="ARBA" id="ARBA00004651"/>
    </source>
</evidence>
<feature type="transmembrane region" description="Helical" evidence="9">
    <location>
        <begin position="59"/>
        <end position="76"/>
    </location>
</feature>
<feature type="transmembrane region" description="Helical" evidence="9">
    <location>
        <begin position="171"/>
        <end position="191"/>
    </location>
</feature>
<proteinExistence type="inferred from homology"/>
<dbReference type="AlphaFoldDB" id="C0XQY0"/>
<gene>
    <name evidence="10" type="ORF">HMPREF0298_0850</name>
</gene>
<dbReference type="Proteomes" id="UP000006196">
    <property type="component" value="Unassembled WGS sequence"/>
</dbReference>
<dbReference type="RefSeq" id="WP_006841257.1">
    <property type="nucleotide sequence ID" value="NZ_GG667200.1"/>
</dbReference>
<evidence type="ECO:0000256" key="7">
    <source>
        <dbReference type="ARBA" id="ARBA00024033"/>
    </source>
</evidence>
<dbReference type="PIRSF" id="PIRSF010361">
    <property type="entry name" value="UCP010361"/>
    <property type="match status" value="1"/>
</dbReference>
<evidence type="ECO:0000256" key="6">
    <source>
        <dbReference type="ARBA" id="ARBA00023136"/>
    </source>
</evidence>
<keyword evidence="3" id="KW-0808">Transferase</keyword>
<reference evidence="10" key="1">
    <citation type="submission" date="2009-01" db="EMBL/GenBank/DDBJ databases">
        <authorList>
            <person name="Qin X."/>
            <person name="Bachman B."/>
            <person name="Battles P."/>
            <person name="Bell A."/>
            <person name="Bess C."/>
            <person name="Bickham C."/>
            <person name="Chaboub L."/>
            <person name="Chen D."/>
            <person name="Coyle M."/>
            <person name="Deiros D.R."/>
            <person name="Dinh H."/>
            <person name="Forbes L."/>
            <person name="Fowler G."/>
            <person name="Francisco L."/>
            <person name="Fu Q."/>
            <person name="Gubbala S."/>
            <person name="Hale W."/>
            <person name="Han Y."/>
            <person name="Hemphill L."/>
            <person name="Highlander S.K."/>
            <person name="Hirani K."/>
            <person name="Hogues M."/>
            <person name="Jackson L."/>
            <person name="Jakkamsetti A."/>
            <person name="Javaid M."/>
            <person name="Jiang H."/>
            <person name="Korchina V."/>
            <person name="Kovar C."/>
            <person name="Lara F."/>
            <person name="Lee S."/>
            <person name="Mata R."/>
            <person name="Mathew T."/>
            <person name="Moen C."/>
            <person name="Morales K."/>
            <person name="Munidasa M."/>
            <person name="Nazareth L."/>
            <person name="Ngo R."/>
            <person name="Nguyen L."/>
            <person name="Okwuonu G."/>
            <person name="Ongeri F."/>
            <person name="Patil S."/>
            <person name="Petrosino J."/>
            <person name="Pham C."/>
            <person name="Pham P."/>
            <person name="Pu L.-L."/>
            <person name="Puazo M."/>
            <person name="Raj R."/>
            <person name="Reid J."/>
            <person name="Rouhana J."/>
            <person name="Saada N."/>
            <person name="Shang Y."/>
            <person name="Simmons D."/>
            <person name="Thornton R."/>
            <person name="Warren J."/>
            <person name="Weissenberger G."/>
            <person name="Zhang J."/>
            <person name="Zhang L."/>
            <person name="Zhou C."/>
            <person name="Zhu D."/>
            <person name="Muzny D."/>
            <person name="Worley K."/>
            <person name="Gibbs R."/>
        </authorList>
    </citation>
    <scope>NUCLEOTIDE SEQUENCE [LARGE SCALE GENOMIC DNA]</scope>
    <source>
        <strain evidence="10">DSM 44291</strain>
    </source>
</reference>
<keyword evidence="2" id="KW-1003">Cell membrane</keyword>
<dbReference type="GO" id="GO:0016758">
    <property type="term" value="F:hexosyltransferase activity"/>
    <property type="evidence" value="ECO:0007669"/>
    <property type="project" value="InterPro"/>
</dbReference>
<evidence type="ECO:0000313" key="11">
    <source>
        <dbReference type="Proteomes" id="UP000006196"/>
    </source>
</evidence>
<sequence length="495" mass="55522">MGQQTQTKNRKRSQGRWPLPDDRVQPGRSEPLARGWVTFLGGPMGAHAPLGRARFWSPLRAIVAVAWVFLGFAALAKANCAWGRPDDSGVLQLNWGGNRQYTSFCYNDIVPLYGGRGLDRPGFVYDFSWTEGDLTRYMEYPVLAGIFQNIMGFVARNTYFLADRVLPEAGWYFYLTALVMAVIWVATARMVAELAGNRVWDTLLVVASPLVIMHAFTNWDIPSIFFLVAALLAARNEKFWLAGALIGLGTAFKLWPLFVLGAYLVLAIRKRQWVPLAKMIAAAVVSWVAVNLPVYLRNPDAWSEFQRLNTERSWEWTTIYAVASRAFGWSGFDSGDGAPVILNTVTLVLFIAGCLATALLGLLAPRDPRVAQILFLTVAFFLLFNKVWSPQYSLWLVVPAVLALPHWRLLATWMTVDMLVWPILMWHMLGTDNKGLPGEFVNIIVIARDGLIIAMMVLVVMQMLGRRGDKVLEAHHGHDPLLTTPEQWDREKVAS</sequence>
<evidence type="ECO:0000313" key="10">
    <source>
        <dbReference type="EMBL" id="EEI17329.1"/>
    </source>
</evidence>
<feature type="transmembrane region" description="Helical" evidence="9">
    <location>
        <begin position="276"/>
        <end position="296"/>
    </location>
</feature>
<evidence type="ECO:0000256" key="8">
    <source>
        <dbReference type="SAM" id="MobiDB-lite"/>
    </source>
</evidence>
<dbReference type="HOGENOM" id="CLU_028876_1_0_11"/>
<evidence type="ECO:0000256" key="4">
    <source>
        <dbReference type="ARBA" id="ARBA00022692"/>
    </source>
</evidence>
<evidence type="ECO:0000256" key="9">
    <source>
        <dbReference type="SAM" id="Phobius"/>
    </source>
</evidence>
<evidence type="ECO:0008006" key="12">
    <source>
        <dbReference type="Google" id="ProtNLM"/>
    </source>
</evidence>
<feature type="transmembrane region" description="Helical" evidence="9">
    <location>
        <begin position="203"/>
        <end position="233"/>
    </location>
</feature>
<comment type="caution">
    <text evidence="10">The sequence shown here is derived from an EMBL/GenBank/DDBJ whole genome shotgun (WGS) entry which is preliminary data.</text>
</comment>
<dbReference type="STRING" id="525263.HMPREF0298_0850"/>
<dbReference type="InterPro" id="IPR018584">
    <property type="entry name" value="GT87"/>
</dbReference>
<feature type="transmembrane region" description="Helical" evidence="9">
    <location>
        <begin position="344"/>
        <end position="364"/>
    </location>
</feature>
<dbReference type="InterPro" id="IPR016570">
    <property type="entry name" value="UCP010361"/>
</dbReference>
<keyword evidence="5 9" id="KW-1133">Transmembrane helix</keyword>
<dbReference type="Pfam" id="PF09594">
    <property type="entry name" value="GT87"/>
    <property type="match status" value="1"/>
</dbReference>
<feature type="region of interest" description="Disordered" evidence="8">
    <location>
        <begin position="1"/>
        <end position="29"/>
    </location>
</feature>
<evidence type="ECO:0000256" key="5">
    <source>
        <dbReference type="ARBA" id="ARBA00022989"/>
    </source>
</evidence>
<feature type="transmembrane region" description="Helical" evidence="9">
    <location>
        <begin position="440"/>
        <end position="460"/>
    </location>
</feature>
<organism evidence="10 11">
    <name type="scientific">Corynebacterium lipophiloflavum (strain ATCC 700352 / DSM 44291 / CCUG 37336 / JCM 10383 / DMMZ 1944)</name>
    <dbReference type="NCBI Taxonomy" id="525263"/>
    <lineage>
        <taxon>Bacteria</taxon>
        <taxon>Bacillati</taxon>
        <taxon>Actinomycetota</taxon>
        <taxon>Actinomycetes</taxon>
        <taxon>Mycobacteriales</taxon>
        <taxon>Corynebacteriaceae</taxon>
        <taxon>Corynebacterium</taxon>
    </lineage>
</organism>
<protein>
    <recommendedName>
        <fullName evidence="12">DUF2029 domain-containing protein</fullName>
    </recommendedName>
</protein>
<feature type="transmembrane region" description="Helical" evidence="9">
    <location>
        <begin position="409"/>
        <end position="428"/>
    </location>
</feature>
<evidence type="ECO:0000256" key="2">
    <source>
        <dbReference type="ARBA" id="ARBA00022475"/>
    </source>
</evidence>
<keyword evidence="4 9" id="KW-0812">Transmembrane</keyword>